<comment type="caution">
    <text evidence="1">The sequence shown here is derived from an EMBL/GenBank/DDBJ whole genome shotgun (WGS) entry which is preliminary data.</text>
</comment>
<gene>
    <name evidence="1" type="ORF">B4U80_04211</name>
</gene>
<name>A0A443SAY1_9ACAR</name>
<organism evidence="1 2">
    <name type="scientific">Leptotrombidium deliense</name>
    <dbReference type="NCBI Taxonomy" id="299467"/>
    <lineage>
        <taxon>Eukaryota</taxon>
        <taxon>Metazoa</taxon>
        <taxon>Ecdysozoa</taxon>
        <taxon>Arthropoda</taxon>
        <taxon>Chelicerata</taxon>
        <taxon>Arachnida</taxon>
        <taxon>Acari</taxon>
        <taxon>Acariformes</taxon>
        <taxon>Trombidiformes</taxon>
        <taxon>Prostigmata</taxon>
        <taxon>Anystina</taxon>
        <taxon>Parasitengona</taxon>
        <taxon>Trombiculoidea</taxon>
        <taxon>Trombiculidae</taxon>
        <taxon>Leptotrombidium</taxon>
    </lineage>
</organism>
<proteinExistence type="predicted"/>
<dbReference type="VEuPathDB" id="VectorBase:LDEU007401"/>
<dbReference type="AlphaFoldDB" id="A0A443SAY1"/>
<protein>
    <submittedName>
        <fullName evidence="1">Uncharacterized protein</fullName>
    </submittedName>
</protein>
<keyword evidence="2" id="KW-1185">Reference proteome</keyword>
<accession>A0A443SAY1</accession>
<sequence length="22" mass="2679">MKRVKLRCTDHALMEIFVKFVN</sequence>
<evidence type="ECO:0000313" key="1">
    <source>
        <dbReference type="EMBL" id="RWS24640.1"/>
    </source>
</evidence>
<dbReference type="Proteomes" id="UP000288716">
    <property type="component" value="Unassembled WGS sequence"/>
</dbReference>
<dbReference type="EMBL" id="NCKV01004623">
    <property type="protein sequence ID" value="RWS24640.1"/>
    <property type="molecule type" value="Genomic_DNA"/>
</dbReference>
<evidence type="ECO:0000313" key="2">
    <source>
        <dbReference type="Proteomes" id="UP000288716"/>
    </source>
</evidence>
<reference evidence="1 2" key="1">
    <citation type="journal article" date="2018" name="Gigascience">
        <title>Genomes of trombidid mites reveal novel predicted allergens and laterally-transferred genes associated with secondary metabolism.</title>
        <authorList>
            <person name="Dong X."/>
            <person name="Chaisiri K."/>
            <person name="Xia D."/>
            <person name="Armstrong S.D."/>
            <person name="Fang Y."/>
            <person name="Donnelly M.J."/>
            <person name="Kadowaki T."/>
            <person name="McGarry J.W."/>
            <person name="Darby A.C."/>
            <person name="Makepeace B.L."/>
        </authorList>
    </citation>
    <scope>NUCLEOTIDE SEQUENCE [LARGE SCALE GENOMIC DNA]</scope>
    <source>
        <strain evidence="1">UoL-UT</strain>
    </source>
</reference>